<evidence type="ECO:0000313" key="3">
    <source>
        <dbReference type="Proteomes" id="UP000887116"/>
    </source>
</evidence>
<protein>
    <submittedName>
        <fullName evidence="2">Uncharacterized protein</fullName>
    </submittedName>
</protein>
<dbReference type="Proteomes" id="UP000887116">
    <property type="component" value="Unassembled WGS sequence"/>
</dbReference>
<feature type="compositionally biased region" description="Basic residues" evidence="1">
    <location>
        <begin position="174"/>
        <end position="197"/>
    </location>
</feature>
<organism evidence="2 3">
    <name type="scientific">Trichonephila clavata</name>
    <name type="common">Joro spider</name>
    <name type="synonym">Nephila clavata</name>
    <dbReference type="NCBI Taxonomy" id="2740835"/>
    <lineage>
        <taxon>Eukaryota</taxon>
        <taxon>Metazoa</taxon>
        <taxon>Ecdysozoa</taxon>
        <taxon>Arthropoda</taxon>
        <taxon>Chelicerata</taxon>
        <taxon>Arachnida</taxon>
        <taxon>Araneae</taxon>
        <taxon>Araneomorphae</taxon>
        <taxon>Entelegynae</taxon>
        <taxon>Araneoidea</taxon>
        <taxon>Nephilidae</taxon>
        <taxon>Trichonephila</taxon>
    </lineage>
</organism>
<feature type="region of interest" description="Disordered" evidence="1">
    <location>
        <begin position="152"/>
        <end position="229"/>
    </location>
</feature>
<sequence length="295" mass="33284">MQYYWNEYTNFRGEAKHSEHFLFIYVNHNDKKIKRQEELATAALHSTGGCISRTSISKHSTGPADDSFSRSLLQFGGTPERGIHPDTLEPTPGSFQSPMEHRNEAHTTPLLPDGFRWTSKISQVQNLSFSPLPAQLRRPIHSELLATFLHLSRRRGSRHRGPHEPAPSSGGPRKISKSKTTRSRHHLRRLHHSHHSILSRLPHEPRTHSTSPDGLAPVTGARTRQRPLPVDLEKFRSPLPLSHQTRSTYLRASHEPCSTSPVTGARMPSSGGLLDTLNFFFFFSLLQLSSFRGPL</sequence>
<dbReference type="EMBL" id="BMAO01033652">
    <property type="protein sequence ID" value="GFQ90926.1"/>
    <property type="molecule type" value="Genomic_DNA"/>
</dbReference>
<name>A0A8X6FXB6_TRICU</name>
<comment type="caution">
    <text evidence="2">The sequence shown here is derived from an EMBL/GenBank/DDBJ whole genome shotgun (WGS) entry which is preliminary data.</text>
</comment>
<accession>A0A8X6FXB6</accession>
<gene>
    <name evidence="2" type="ORF">TNCT_698831</name>
</gene>
<reference evidence="2" key="1">
    <citation type="submission" date="2020-07" db="EMBL/GenBank/DDBJ databases">
        <title>Multicomponent nature underlies the extraordinary mechanical properties of spider dragline silk.</title>
        <authorList>
            <person name="Kono N."/>
            <person name="Nakamura H."/>
            <person name="Mori M."/>
            <person name="Yoshida Y."/>
            <person name="Ohtoshi R."/>
            <person name="Malay A.D."/>
            <person name="Moran D.A.P."/>
            <person name="Tomita M."/>
            <person name="Numata K."/>
            <person name="Arakawa K."/>
        </authorList>
    </citation>
    <scope>NUCLEOTIDE SEQUENCE</scope>
</reference>
<proteinExistence type="predicted"/>
<evidence type="ECO:0000313" key="2">
    <source>
        <dbReference type="EMBL" id="GFQ90926.1"/>
    </source>
</evidence>
<dbReference type="AlphaFoldDB" id="A0A8X6FXB6"/>
<keyword evidence="3" id="KW-1185">Reference proteome</keyword>
<evidence type="ECO:0000256" key="1">
    <source>
        <dbReference type="SAM" id="MobiDB-lite"/>
    </source>
</evidence>
<feature type="region of interest" description="Disordered" evidence="1">
    <location>
        <begin position="80"/>
        <end position="111"/>
    </location>
</feature>
<feature type="compositionally biased region" description="Basic residues" evidence="1">
    <location>
        <begin position="152"/>
        <end position="161"/>
    </location>
</feature>